<dbReference type="InterPro" id="IPR023213">
    <property type="entry name" value="CAT-like_dom_sf"/>
</dbReference>
<name>A0A6V8HQ74_TALPI</name>
<organism evidence="1 2">
    <name type="scientific">Talaromyces pinophilus</name>
    <name type="common">Penicillium pinophilum</name>
    <dbReference type="NCBI Taxonomy" id="128442"/>
    <lineage>
        <taxon>Eukaryota</taxon>
        <taxon>Fungi</taxon>
        <taxon>Dikarya</taxon>
        <taxon>Ascomycota</taxon>
        <taxon>Pezizomycotina</taxon>
        <taxon>Eurotiomycetes</taxon>
        <taxon>Eurotiomycetidae</taxon>
        <taxon>Eurotiales</taxon>
        <taxon>Trichocomaceae</taxon>
        <taxon>Talaromyces</taxon>
        <taxon>Talaromyces sect. Talaromyces</taxon>
    </lineage>
</organism>
<gene>
    <name evidence="1" type="ORF">TCE0_060r19481</name>
</gene>
<dbReference type="Proteomes" id="UP000053095">
    <property type="component" value="Unassembled WGS sequence"/>
</dbReference>
<dbReference type="AlphaFoldDB" id="A0A6V8HQ74"/>
<dbReference type="Gene3D" id="3.30.559.10">
    <property type="entry name" value="Chloramphenicol acetyltransferase-like domain"/>
    <property type="match status" value="1"/>
</dbReference>
<evidence type="ECO:0000313" key="1">
    <source>
        <dbReference type="EMBL" id="GAM44118.1"/>
    </source>
</evidence>
<keyword evidence="2" id="KW-1185">Reference proteome</keyword>
<evidence type="ECO:0000313" key="2">
    <source>
        <dbReference type="Proteomes" id="UP000053095"/>
    </source>
</evidence>
<protein>
    <recommendedName>
        <fullName evidence="3">Alcohol acetyltransferase</fullName>
    </recommendedName>
</protein>
<dbReference type="Pfam" id="PF07247">
    <property type="entry name" value="AATase"/>
    <property type="match status" value="1"/>
</dbReference>
<proteinExistence type="predicted"/>
<sequence>MSTSTTGSLEKVRSLGLLERHSTAQHSLGYHNNIAVSALYVHSSPIPSLQEFVFSALENVIQEHAILGVVPTGEDTLNPYFARLPQINLQDVVTFVERKEAWDPDAEIDRELDETLEREHNRDFKERYGELPFWRLLILREKSTVITDNQSRFIVIFVVHHAIGDGLSGMAFHRSFFSALTKPREVEVSREAYPYLVTPSQKDLIPGLEALHPLPISVSFILSTVWRELMPRCSGTVWTAENITENPDMRQSRYKSFSLSGSKTSTLVNIARGKNTTITGAIEAILAYTVFNLLPKNYTILKVAGPISLRPILPKDQVSDDSIGTWSNSYVQEHNRPSSDSTDKRYVYIWNEAVKVRATIKGELAKDGKNIRTGLLKFVGDSHKFFQKNIGKPRGESIELSNLGIFSTPKAAESSDWKVSKVLFSQAGNVVGSPLEVMMATGPDGRLNIGFSWLEGVVERKWVESVMKEFKQTIEDLVGT</sequence>
<dbReference type="InterPro" id="IPR010828">
    <property type="entry name" value="Atf2/Sli1-like"/>
</dbReference>
<dbReference type="PANTHER" id="PTHR28037">
    <property type="entry name" value="ALCOHOL O-ACETYLTRANSFERASE 1-RELATED"/>
    <property type="match status" value="1"/>
</dbReference>
<reference evidence="2" key="1">
    <citation type="journal article" date="2015" name="Genome Announc.">
        <title>Draft genome sequence of Talaromyces cellulolyticus strain Y-94, a source of lignocellulosic biomass-degrading enzymes.</title>
        <authorList>
            <person name="Fujii T."/>
            <person name="Koike H."/>
            <person name="Sawayama S."/>
            <person name="Yano S."/>
            <person name="Inoue H."/>
        </authorList>
    </citation>
    <scope>NUCLEOTIDE SEQUENCE [LARGE SCALE GENOMIC DNA]</scope>
    <source>
        <strain evidence="2">Y-94</strain>
    </source>
</reference>
<accession>A0A6V8HQ74</accession>
<dbReference type="GO" id="GO:0008080">
    <property type="term" value="F:N-acetyltransferase activity"/>
    <property type="evidence" value="ECO:0007669"/>
    <property type="project" value="TreeGrafter"/>
</dbReference>
<dbReference type="EMBL" id="DF933856">
    <property type="protein sequence ID" value="GAM44118.1"/>
    <property type="molecule type" value="Genomic_DNA"/>
</dbReference>
<evidence type="ECO:0008006" key="3">
    <source>
        <dbReference type="Google" id="ProtNLM"/>
    </source>
</evidence>
<dbReference type="PANTHER" id="PTHR28037:SF1">
    <property type="entry name" value="ALCOHOL O-ACETYLTRANSFERASE 1-RELATED"/>
    <property type="match status" value="1"/>
</dbReference>
<dbReference type="SUPFAM" id="SSF52777">
    <property type="entry name" value="CoA-dependent acyltransferases"/>
    <property type="match status" value="2"/>
</dbReference>
<comment type="caution">
    <text evidence="1">The sequence shown here is derived from an EMBL/GenBank/DDBJ whole genome shotgun (WGS) entry which is preliminary data.</text>
</comment>
<dbReference type="InterPro" id="IPR052058">
    <property type="entry name" value="Alcohol_O-acetyltransferase"/>
</dbReference>